<evidence type="ECO:0000256" key="1">
    <source>
        <dbReference type="ARBA" id="ARBA00023224"/>
    </source>
</evidence>
<dbReference type="GO" id="GO:0004888">
    <property type="term" value="F:transmembrane signaling receptor activity"/>
    <property type="evidence" value="ECO:0007669"/>
    <property type="project" value="InterPro"/>
</dbReference>
<dbReference type="SMART" id="SM00283">
    <property type="entry name" value="MA"/>
    <property type="match status" value="1"/>
</dbReference>
<dbReference type="InterPro" id="IPR004089">
    <property type="entry name" value="MCPsignal_dom"/>
</dbReference>
<dbReference type="Pfam" id="PF00015">
    <property type="entry name" value="MCPsignal"/>
    <property type="match status" value="1"/>
</dbReference>
<dbReference type="InterPro" id="IPR013655">
    <property type="entry name" value="PAS_fold_3"/>
</dbReference>
<keyword evidence="1 3" id="KW-0807">Transducer</keyword>
<dbReference type="PANTHER" id="PTHR32089">
    <property type="entry name" value="METHYL-ACCEPTING CHEMOTAXIS PROTEIN MCPB"/>
    <property type="match status" value="1"/>
</dbReference>
<dbReference type="InterPro" id="IPR000014">
    <property type="entry name" value="PAS"/>
</dbReference>
<evidence type="ECO:0000256" key="2">
    <source>
        <dbReference type="ARBA" id="ARBA00029447"/>
    </source>
</evidence>
<dbReference type="PRINTS" id="PR00260">
    <property type="entry name" value="CHEMTRNSDUCR"/>
</dbReference>
<dbReference type="InterPro" id="IPR004090">
    <property type="entry name" value="Chemotax_Me-accpt_rcpt"/>
</dbReference>
<reference evidence="6" key="2">
    <citation type="submission" date="2020-09" db="EMBL/GenBank/DDBJ databases">
        <authorList>
            <person name="Sun Q."/>
            <person name="Zhou Y."/>
        </authorList>
    </citation>
    <scope>NUCLEOTIDE SEQUENCE</scope>
    <source>
        <strain evidence="6">CGMCC 1.3617</strain>
    </source>
</reference>
<dbReference type="SUPFAM" id="SSF58104">
    <property type="entry name" value="Methyl-accepting chemotaxis protein (MCP) signaling domain"/>
    <property type="match status" value="1"/>
</dbReference>
<feature type="domain" description="Methyl-accepting transducer" evidence="4">
    <location>
        <begin position="174"/>
        <end position="396"/>
    </location>
</feature>
<dbReference type="RefSeq" id="WP_188965813.1">
    <property type="nucleotide sequence ID" value="NZ_BMKW01000002.1"/>
</dbReference>
<evidence type="ECO:0000313" key="6">
    <source>
        <dbReference type="EMBL" id="GGJ05080.1"/>
    </source>
</evidence>
<dbReference type="InterPro" id="IPR001610">
    <property type="entry name" value="PAC"/>
</dbReference>
<dbReference type="InterPro" id="IPR000700">
    <property type="entry name" value="PAS-assoc_C"/>
</dbReference>
<evidence type="ECO:0000259" key="4">
    <source>
        <dbReference type="PROSITE" id="PS50111"/>
    </source>
</evidence>
<dbReference type="PANTHER" id="PTHR32089:SF112">
    <property type="entry name" value="LYSOZYME-LIKE PROTEIN-RELATED"/>
    <property type="match status" value="1"/>
</dbReference>
<dbReference type="InterPro" id="IPR035965">
    <property type="entry name" value="PAS-like_dom_sf"/>
</dbReference>
<organism evidence="6 7">
    <name type="scientific">Neoroseomonas lacus</name>
    <dbReference type="NCBI Taxonomy" id="287609"/>
    <lineage>
        <taxon>Bacteria</taxon>
        <taxon>Pseudomonadati</taxon>
        <taxon>Pseudomonadota</taxon>
        <taxon>Alphaproteobacteria</taxon>
        <taxon>Acetobacterales</taxon>
        <taxon>Acetobacteraceae</taxon>
        <taxon>Neoroseomonas</taxon>
    </lineage>
</organism>
<dbReference type="Proteomes" id="UP000661507">
    <property type="component" value="Unassembled WGS sequence"/>
</dbReference>
<dbReference type="GO" id="GO:0006935">
    <property type="term" value="P:chemotaxis"/>
    <property type="evidence" value="ECO:0007669"/>
    <property type="project" value="InterPro"/>
</dbReference>
<proteinExistence type="inferred from homology"/>
<name>A0A917NKN9_9PROT</name>
<accession>A0A917NKN9</accession>
<evidence type="ECO:0000259" key="5">
    <source>
        <dbReference type="PROSITE" id="PS50113"/>
    </source>
</evidence>
<dbReference type="GO" id="GO:0016020">
    <property type="term" value="C:membrane"/>
    <property type="evidence" value="ECO:0007669"/>
    <property type="project" value="InterPro"/>
</dbReference>
<dbReference type="Gene3D" id="1.10.287.950">
    <property type="entry name" value="Methyl-accepting chemotaxis protein"/>
    <property type="match status" value="1"/>
</dbReference>
<dbReference type="GO" id="GO:0007165">
    <property type="term" value="P:signal transduction"/>
    <property type="evidence" value="ECO:0007669"/>
    <property type="project" value="UniProtKB-KW"/>
</dbReference>
<evidence type="ECO:0000313" key="7">
    <source>
        <dbReference type="Proteomes" id="UP000661507"/>
    </source>
</evidence>
<sequence>MKLLNRNSASQDLRNAAEWLEVLSSHAGVGLWDAILYNGDAMHPKARWTWSAEFRRLVGFSSVAEFPDVVQSWSDRLHPEDVDATFAAFGQALATGAGYDVTYRLKVRDGSYRWFRATGGVILDANRTPRRACGSLVDIHDAREAEARRRNMTETLARRFEAEILAAVGDVAAAAQRLERDAGLMNGSAGEASRRAGQVATASEAAAANVQSVTAATEEVTASIREIAQQVTRSTQATSTATNQAQQATQVVHGLVGDVQKIGDVVKLISDIAGQTNLLALNATIEAARAGEAGKGFAVVASEVKTLAAQTAKATEEITARISAVRDATGNVSLAIDAVARTIDQLAEAATAIAAAVEEQGATTAEIARNVHQMAGATQQVAGSIQAVSGAASETGKVSGGMTQAAQELAQQAQTMRARVDGFLGELRAA</sequence>
<dbReference type="EMBL" id="BMKW01000002">
    <property type="protein sequence ID" value="GGJ05080.1"/>
    <property type="molecule type" value="Genomic_DNA"/>
</dbReference>
<comment type="similarity">
    <text evidence="2">Belongs to the methyl-accepting chemotaxis (MCP) protein family.</text>
</comment>
<dbReference type="Pfam" id="PF08447">
    <property type="entry name" value="PAS_3"/>
    <property type="match status" value="1"/>
</dbReference>
<dbReference type="Gene3D" id="3.30.450.20">
    <property type="entry name" value="PAS domain"/>
    <property type="match status" value="1"/>
</dbReference>
<dbReference type="CDD" id="cd00130">
    <property type="entry name" value="PAS"/>
    <property type="match status" value="1"/>
</dbReference>
<reference evidence="6" key="1">
    <citation type="journal article" date="2014" name="Int. J. Syst. Evol. Microbiol.">
        <title>Complete genome sequence of Corynebacterium casei LMG S-19264T (=DSM 44701T), isolated from a smear-ripened cheese.</title>
        <authorList>
            <consortium name="US DOE Joint Genome Institute (JGI-PGF)"/>
            <person name="Walter F."/>
            <person name="Albersmeier A."/>
            <person name="Kalinowski J."/>
            <person name="Ruckert C."/>
        </authorList>
    </citation>
    <scope>NUCLEOTIDE SEQUENCE</scope>
    <source>
        <strain evidence="6">CGMCC 1.3617</strain>
    </source>
</reference>
<dbReference type="SUPFAM" id="SSF55785">
    <property type="entry name" value="PYP-like sensor domain (PAS domain)"/>
    <property type="match status" value="1"/>
</dbReference>
<dbReference type="PROSITE" id="PS50113">
    <property type="entry name" value="PAC"/>
    <property type="match status" value="1"/>
</dbReference>
<dbReference type="AlphaFoldDB" id="A0A917NKN9"/>
<dbReference type="PROSITE" id="PS50111">
    <property type="entry name" value="CHEMOTAXIS_TRANSDUC_2"/>
    <property type="match status" value="1"/>
</dbReference>
<evidence type="ECO:0000256" key="3">
    <source>
        <dbReference type="PROSITE-ProRule" id="PRU00284"/>
    </source>
</evidence>
<feature type="domain" description="PAC" evidence="5">
    <location>
        <begin position="99"/>
        <end position="151"/>
    </location>
</feature>
<keyword evidence="7" id="KW-1185">Reference proteome</keyword>
<comment type="caution">
    <text evidence="6">The sequence shown here is derived from an EMBL/GenBank/DDBJ whole genome shotgun (WGS) entry which is preliminary data.</text>
</comment>
<gene>
    <name evidence="6" type="ORF">GCM10011320_10000</name>
</gene>
<dbReference type="SMART" id="SM00086">
    <property type="entry name" value="PAC"/>
    <property type="match status" value="1"/>
</dbReference>
<protein>
    <submittedName>
        <fullName evidence="6">Chemotaxis protein</fullName>
    </submittedName>
</protein>